<gene>
    <name evidence="1" type="ORF">SAMN04488505_102698</name>
</gene>
<evidence type="ECO:0000313" key="1">
    <source>
        <dbReference type="EMBL" id="SEL62168.1"/>
    </source>
</evidence>
<protein>
    <submittedName>
        <fullName evidence="1">Uncharacterized protein</fullName>
    </submittedName>
</protein>
<dbReference type="AlphaFoldDB" id="A0A1H7RQ98"/>
<accession>A0A1H7RQ98</accession>
<evidence type="ECO:0000313" key="2">
    <source>
        <dbReference type="Proteomes" id="UP000198984"/>
    </source>
</evidence>
<organism evidence="1 2">
    <name type="scientific">Chitinophaga rupis</name>
    <dbReference type="NCBI Taxonomy" id="573321"/>
    <lineage>
        <taxon>Bacteria</taxon>
        <taxon>Pseudomonadati</taxon>
        <taxon>Bacteroidota</taxon>
        <taxon>Chitinophagia</taxon>
        <taxon>Chitinophagales</taxon>
        <taxon>Chitinophagaceae</taxon>
        <taxon>Chitinophaga</taxon>
    </lineage>
</organism>
<dbReference type="Proteomes" id="UP000198984">
    <property type="component" value="Unassembled WGS sequence"/>
</dbReference>
<name>A0A1H7RQ98_9BACT</name>
<sequence length="78" mass="8219">MLVAITVMATVGGALAFRANMRYSTLYCIRATTLGAGNCTGCLVGKAGGLSAYYYTTTNNCNLCSLATCKFSTRLIDE</sequence>
<dbReference type="EMBL" id="FOBB01000002">
    <property type="protein sequence ID" value="SEL62168.1"/>
    <property type="molecule type" value="Genomic_DNA"/>
</dbReference>
<reference evidence="1 2" key="1">
    <citation type="submission" date="2016-10" db="EMBL/GenBank/DDBJ databases">
        <authorList>
            <person name="de Groot N.N."/>
        </authorList>
    </citation>
    <scope>NUCLEOTIDE SEQUENCE [LARGE SCALE GENOMIC DNA]</scope>
    <source>
        <strain evidence="1 2">DSM 21039</strain>
    </source>
</reference>
<keyword evidence="2" id="KW-1185">Reference proteome</keyword>
<proteinExistence type="predicted"/>